<dbReference type="InterPro" id="IPR011990">
    <property type="entry name" value="TPR-like_helical_dom_sf"/>
</dbReference>
<dbReference type="PANTHER" id="PTHR45586:SF1">
    <property type="entry name" value="LIPOPOLYSACCHARIDE ASSEMBLY PROTEIN B"/>
    <property type="match status" value="1"/>
</dbReference>
<evidence type="ECO:0000256" key="4">
    <source>
        <dbReference type="SAM" id="MobiDB-lite"/>
    </source>
</evidence>
<feature type="compositionally biased region" description="Acidic residues" evidence="4">
    <location>
        <begin position="150"/>
        <end position="167"/>
    </location>
</feature>
<gene>
    <name evidence="5" type="ORF">Dthio_PD2042</name>
</gene>
<feature type="region of interest" description="Disordered" evidence="4">
    <location>
        <begin position="195"/>
        <end position="236"/>
    </location>
</feature>
<keyword evidence="1" id="KW-0677">Repeat</keyword>
<proteinExistence type="predicted"/>
<evidence type="ECO:0000313" key="6">
    <source>
        <dbReference type="Proteomes" id="UP000005496"/>
    </source>
</evidence>
<reference evidence="5" key="1">
    <citation type="submission" date="2010-05" db="EMBL/GenBank/DDBJ databases">
        <title>The draft genome of Desulfonatronospira thiodismutans ASO3-1.</title>
        <authorList>
            <consortium name="US DOE Joint Genome Institute (JGI-PGF)"/>
            <person name="Lucas S."/>
            <person name="Copeland A."/>
            <person name="Lapidus A."/>
            <person name="Cheng J.-F."/>
            <person name="Bruce D."/>
            <person name="Goodwin L."/>
            <person name="Pitluck S."/>
            <person name="Chertkov O."/>
            <person name="Brettin T."/>
            <person name="Detter J.C."/>
            <person name="Han C."/>
            <person name="Land M.L."/>
            <person name="Hauser L."/>
            <person name="Kyrpides N."/>
            <person name="Mikhailova N."/>
            <person name="Muyzer G."/>
            <person name="Woyke T."/>
        </authorList>
    </citation>
    <scope>NUCLEOTIDE SEQUENCE [LARGE SCALE GENOMIC DNA]</scope>
    <source>
        <strain evidence="5">ASO3-1</strain>
    </source>
</reference>
<evidence type="ECO:0000256" key="2">
    <source>
        <dbReference type="ARBA" id="ARBA00022803"/>
    </source>
</evidence>
<comment type="caution">
    <text evidence="5">The sequence shown here is derived from an EMBL/GenBank/DDBJ whole genome shotgun (WGS) entry which is preliminary data.</text>
</comment>
<evidence type="ECO:0000256" key="1">
    <source>
        <dbReference type="ARBA" id="ARBA00022737"/>
    </source>
</evidence>
<dbReference type="Gene3D" id="1.25.40.10">
    <property type="entry name" value="Tetratricopeptide repeat domain"/>
    <property type="match status" value="4"/>
</dbReference>
<name>D6SPJ4_9BACT</name>
<dbReference type="InterPro" id="IPR051012">
    <property type="entry name" value="CellSynth/LPSAsmb/PSIAsmb"/>
</dbReference>
<sequence length="874" mass="102086">MKFKYLTAILLFLVQLCLMHGLAGAMEYYWGSHPDHERIVFEFQEEMPDYSAFRSARERIDVVLPEDIRQHIRIPEEVDFSAADLIQNVQFLDHRIQIYTGSAEFGFISFTIPEENKIVLDIFEDRLGDKWEAPVEFPELADEARRQPEEPEEPPAPEEDALDDPGLEPEPGHRMRQQVQRVGPEEAGLVLHEADADRVEAPQETEELFDPPEVPDREPDDPGVTPAELQEEPPPAEMDRYEEMIAAGQMAMSGAEYAIAADIFEELKNDPQLPEEHTEEVLYSYAQANFQEHSHDIPGNFQDVLRPFERAVSANPGSDRLPEALLNMGYIHLQVGNEPEARGYFDLLRDRFPEHEAVPATHYYMGEHYKDRERYEEAADEFEEVVQEYPQDDLVKPAAVALTRVLNELNLDEQAGDMLEYIDNRWPRYHLDDPDFLVLAGNILYRNEDYQDAREKFMHYINLLPDGDQVDVSMARVGDILYQQGHEDSAREMYEQTARQYSDDEGGLIAQMRLADRFGDETIRPRLLYERISEEFPDSPLAPVALLRLADWNLDNGLYDEAMDNVEDFYDRYSHREMWPRALQTGVDAFESLVAENFPDQEYDDIIDAWERHDYLNENKDMLDREALLALASAYWDMENMQESLRLAEPFLDMDKIDEHNIAALSLMLTIALDTRDWERILDLADQVEGWDLPENKELQLKYATALAKQNQGLEDEARPLWRELAVETDLPDRQRAFALFFMAEHSIQREEYENAYVFAQESLALFRDQDDPDVSRIRSNLEFLMDATAYTGRHREALGWALEFEDYIEEDDPDWPAYRYRLANLYRLNGEHQRWERILQELAEDYPQDLHGRMAELDLNAQRLDREVDRFRQ</sequence>
<accession>D6SPJ4</accession>
<dbReference type="AlphaFoldDB" id="D6SPJ4"/>
<organism evidence="5 6">
    <name type="scientific">Desulfonatronospira thiodismutans ASO3-1</name>
    <dbReference type="NCBI Taxonomy" id="555779"/>
    <lineage>
        <taxon>Bacteria</taxon>
        <taxon>Pseudomonadati</taxon>
        <taxon>Thermodesulfobacteriota</taxon>
        <taxon>Desulfovibrionia</taxon>
        <taxon>Desulfovibrionales</taxon>
        <taxon>Desulfonatronovibrionaceae</taxon>
        <taxon>Desulfonatronospira</taxon>
    </lineage>
</organism>
<dbReference type="PROSITE" id="PS50005">
    <property type="entry name" value="TPR"/>
    <property type="match status" value="1"/>
</dbReference>
<keyword evidence="2 3" id="KW-0802">TPR repeat</keyword>
<dbReference type="RefSeq" id="WP_008869990.1">
    <property type="nucleotide sequence ID" value="NZ_ACJN02000002.1"/>
</dbReference>
<dbReference type="EMBL" id="ACJN02000002">
    <property type="protein sequence ID" value="EFI34670.1"/>
    <property type="molecule type" value="Genomic_DNA"/>
</dbReference>
<dbReference type="OrthoDB" id="5468987at2"/>
<dbReference type="SUPFAM" id="SSF48452">
    <property type="entry name" value="TPR-like"/>
    <property type="match status" value="3"/>
</dbReference>
<evidence type="ECO:0000256" key="3">
    <source>
        <dbReference type="PROSITE-ProRule" id="PRU00339"/>
    </source>
</evidence>
<protein>
    <submittedName>
        <fullName evidence="5">Tetratricopeptide TPR_2 repeat protein</fullName>
    </submittedName>
</protein>
<dbReference type="SMART" id="SM00028">
    <property type="entry name" value="TPR"/>
    <property type="match status" value="5"/>
</dbReference>
<keyword evidence="6" id="KW-1185">Reference proteome</keyword>
<dbReference type="InterPro" id="IPR019734">
    <property type="entry name" value="TPR_rpt"/>
</dbReference>
<feature type="repeat" description="TPR" evidence="3">
    <location>
        <begin position="359"/>
        <end position="392"/>
    </location>
</feature>
<dbReference type="eggNOG" id="COG0457">
    <property type="taxonomic scope" value="Bacteria"/>
</dbReference>
<dbReference type="PANTHER" id="PTHR45586">
    <property type="entry name" value="TPR REPEAT-CONTAINING PROTEIN PA4667"/>
    <property type="match status" value="1"/>
</dbReference>
<evidence type="ECO:0000313" key="5">
    <source>
        <dbReference type="EMBL" id="EFI34670.1"/>
    </source>
</evidence>
<feature type="region of interest" description="Disordered" evidence="4">
    <location>
        <begin position="139"/>
        <end position="183"/>
    </location>
</feature>
<dbReference type="Proteomes" id="UP000005496">
    <property type="component" value="Unassembled WGS sequence"/>
</dbReference>